<dbReference type="OrthoDB" id="4178675at2759"/>
<gene>
    <name evidence="4" type="ORF">ACJ73_08423</name>
</gene>
<dbReference type="SMART" id="SM00248">
    <property type="entry name" value="ANK"/>
    <property type="match status" value="3"/>
</dbReference>
<evidence type="ECO:0000313" key="4">
    <source>
        <dbReference type="EMBL" id="OJD20244.1"/>
    </source>
</evidence>
<evidence type="ECO:0000313" key="5">
    <source>
        <dbReference type="Proteomes" id="UP000242791"/>
    </source>
</evidence>
<reference evidence="4 5" key="1">
    <citation type="submission" date="2015-08" db="EMBL/GenBank/DDBJ databases">
        <title>Emmonsia species relationships and genome sequence.</title>
        <authorList>
            <person name="Cuomo C.A."/>
            <person name="Schwartz I.S."/>
            <person name="Kenyon C."/>
            <person name="De Hoog G.S."/>
            <person name="Govender N.P."/>
            <person name="Botha A."/>
            <person name="Moreno L."/>
            <person name="De Vries M."/>
            <person name="Munoz J.F."/>
            <person name="Stielow J.B."/>
        </authorList>
    </citation>
    <scope>NUCLEOTIDE SEQUENCE [LARGE SCALE GENOMIC DNA]</scope>
    <source>
        <strain evidence="4 5">EI222</strain>
    </source>
</reference>
<dbReference type="Gene3D" id="1.25.40.20">
    <property type="entry name" value="Ankyrin repeat-containing domain"/>
    <property type="match status" value="1"/>
</dbReference>
<dbReference type="AlphaFoldDB" id="A0A1J9QWL1"/>
<sequence length="245" mass="26868">MTFRAPRPDLNHFLSLVERWSTLPLDQSNDAANIVTLPEYTERTQEQHHGQRKQLSPDIKAKFPPISVPPGSIHHPPQRANVDLSKALHYAAKGADENAVLRLIDDEVFVDSTEEMALIHRRRMTGVKQPFTPGSEKWNGISGAAAPRPRSLVNAASHNGKTGLHKAVKGNRLATGELLFDHGADVNALDAFSMTPVDVAAAQRNSGPVVELLLKRGADVKNDYASKALHYAIRRAENSYCFSSA</sequence>
<evidence type="ECO:0000256" key="3">
    <source>
        <dbReference type="PROSITE-ProRule" id="PRU00023"/>
    </source>
</evidence>
<accession>A0A1J9QWL1</accession>
<dbReference type="Pfam" id="PF12796">
    <property type="entry name" value="Ank_2"/>
    <property type="match status" value="1"/>
</dbReference>
<dbReference type="PROSITE" id="PS50297">
    <property type="entry name" value="ANK_REP_REGION"/>
    <property type="match status" value="2"/>
</dbReference>
<dbReference type="PROSITE" id="PS50088">
    <property type="entry name" value="ANK_REPEAT"/>
    <property type="match status" value="2"/>
</dbReference>
<dbReference type="InterPro" id="IPR002110">
    <property type="entry name" value="Ankyrin_rpt"/>
</dbReference>
<name>A0A1J9QWL1_9EURO</name>
<keyword evidence="5" id="KW-1185">Reference proteome</keyword>
<dbReference type="Proteomes" id="UP000242791">
    <property type="component" value="Unassembled WGS sequence"/>
</dbReference>
<dbReference type="InterPro" id="IPR036770">
    <property type="entry name" value="Ankyrin_rpt-contain_sf"/>
</dbReference>
<protein>
    <submittedName>
        <fullName evidence="4">Uncharacterized protein</fullName>
    </submittedName>
</protein>
<dbReference type="PANTHER" id="PTHR24189:SF50">
    <property type="entry name" value="ANKYRIN REPEAT AND SOCS BOX PROTEIN 2"/>
    <property type="match status" value="1"/>
</dbReference>
<dbReference type="STRING" id="1658174.A0A1J9QWL1"/>
<proteinExistence type="predicted"/>
<feature type="repeat" description="ANK" evidence="3">
    <location>
        <begin position="159"/>
        <end position="191"/>
    </location>
</feature>
<dbReference type="SUPFAM" id="SSF48403">
    <property type="entry name" value="Ankyrin repeat"/>
    <property type="match status" value="1"/>
</dbReference>
<organism evidence="4 5">
    <name type="scientific">Blastomyces percursus</name>
    <dbReference type="NCBI Taxonomy" id="1658174"/>
    <lineage>
        <taxon>Eukaryota</taxon>
        <taxon>Fungi</taxon>
        <taxon>Dikarya</taxon>
        <taxon>Ascomycota</taxon>
        <taxon>Pezizomycotina</taxon>
        <taxon>Eurotiomycetes</taxon>
        <taxon>Eurotiomycetidae</taxon>
        <taxon>Onygenales</taxon>
        <taxon>Ajellomycetaceae</taxon>
        <taxon>Blastomyces</taxon>
    </lineage>
</organism>
<evidence type="ECO:0000256" key="1">
    <source>
        <dbReference type="ARBA" id="ARBA00022737"/>
    </source>
</evidence>
<keyword evidence="1" id="KW-0677">Repeat</keyword>
<keyword evidence="2 3" id="KW-0040">ANK repeat</keyword>
<evidence type="ECO:0000256" key="2">
    <source>
        <dbReference type="ARBA" id="ARBA00023043"/>
    </source>
</evidence>
<dbReference type="PANTHER" id="PTHR24189">
    <property type="entry name" value="MYOTROPHIN"/>
    <property type="match status" value="1"/>
</dbReference>
<comment type="caution">
    <text evidence="4">The sequence shown here is derived from an EMBL/GenBank/DDBJ whole genome shotgun (WGS) entry which is preliminary data.</text>
</comment>
<dbReference type="EMBL" id="LGTZ01001979">
    <property type="protein sequence ID" value="OJD20244.1"/>
    <property type="molecule type" value="Genomic_DNA"/>
</dbReference>
<dbReference type="VEuPathDB" id="FungiDB:ACJ73_08423"/>
<feature type="repeat" description="ANK" evidence="3">
    <location>
        <begin position="192"/>
        <end position="225"/>
    </location>
</feature>
<dbReference type="InterPro" id="IPR050745">
    <property type="entry name" value="Multifunctional_regulatory"/>
</dbReference>